<protein>
    <submittedName>
        <fullName evidence="2">Uncharacterized protein</fullName>
    </submittedName>
</protein>
<organism evidence="2 3">
    <name type="scientific">Pendulispora rubella</name>
    <dbReference type="NCBI Taxonomy" id="2741070"/>
    <lineage>
        <taxon>Bacteria</taxon>
        <taxon>Pseudomonadati</taxon>
        <taxon>Myxococcota</taxon>
        <taxon>Myxococcia</taxon>
        <taxon>Myxococcales</taxon>
        <taxon>Sorangiineae</taxon>
        <taxon>Pendulisporaceae</taxon>
        <taxon>Pendulispora</taxon>
    </lineage>
</organism>
<feature type="region of interest" description="Disordered" evidence="1">
    <location>
        <begin position="649"/>
        <end position="677"/>
    </location>
</feature>
<name>A0ABZ2KTZ8_9BACT</name>
<dbReference type="Proteomes" id="UP001374803">
    <property type="component" value="Chromosome"/>
</dbReference>
<reference evidence="2" key="1">
    <citation type="submission" date="2021-12" db="EMBL/GenBank/DDBJ databases">
        <title>Discovery of the Pendulisporaceae a myxobacterial family with distinct sporulation behavior and unique specialized metabolism.</title>
        <authorList>
            <person name="Garcia R."/>
            <person name="Popoff A."/>
            <person name="Bader C.D."/>
            <person name="Loehr J."/>
            <person name="Walesch S."/>
            <person name="Walt C."/>
            <person name="Boldt J."/>
            <person name="Bunk B."/>
            <person name="Haeckl F.J.F.P.J."/>
            <person name="Gunesch A.P."/>
            <person name="Birkelbach J."/>
            <person name="Nuebel U."/>
            <person name="Pietschmann T."/>
            <person name="Bach T."/>
            <person name="Mueller R."/>
        </authorList>
    </citation>
    <scope>NUCLEOTIDE SEQUENCE</scope>
    <source>
        <strain evidence="2">MSr11367</strain>
    </source>
</reference>
<gene>
    <name evidence="2" type="ORF">LVJ94_34965</name>
</gene>
<accession>A0ABZ2KTZ8</accession>
<sequence>MSFLGGGFGMATGPASGLRFATTRGRIQGSPAQGVHYPSPFFDVGHTYLPVTVKQLFKWCRYYFLTNPLINAVVFKLSEYPITDVIIDHDSPGARKQWTDFLLDHLGFRAFQVECGLDYHAYGNAIISLSFPFQKILYCVHCDFREQASKIRSHWTFTNYSFRLTCPRCHQIADARPHDFYLKHPSGIKLVRWNPEDVEISYNDITGEYTYYYTIPAVIRNDVVVGRKDVVESIPQVFVQAMREQKGIIFSKDNIFHLRRPTLATQDRGWGIPLLLPVLKDTYHLQLMKKAQESILLEHIVPFRVLFPQAGSGTADPYTTINLVDWRDHVATEIARWRLDNNYIPILPLPIGQETIGGDGRALLLTGEIQQWSEHIMVGQGVPREFLLGGLSYAGTNVSMRMLENAFLGYILKQKKLLRFIIQQVSAYLGWPEARGRFRPFRMADDLQRMAFNFQLNQAQKLSDTTLLATCDYNQEDENAIMLREADVRAEAQKKQQLALAAIQGEAQVVMMKYQAKAQQTLAEAQAAPTAPGEPGSPVAEDGAAIGTAQDLATGAAAPTLESAPTAQRGPVPADFLASVGSQLASNQRMPVTTQGEVTTLNVDLPTYAAAQARFLAPLPPSQQEAALSNLRLQSPELADMVAQNLRSATNGNAVSSGVDMRPLPDQRPPRRNAALV</sequence>
<evidence type="ECO:0000313" key="3">
    <source>
        <dbReference type="Proteomes" id="UP001374803"/>
    </source>
</evidence>
<evidence type="ECO:0000313" key="2">
    <source>
        <dbReference type="EMBL" id="WXB02103.1"/>
    </source>
</evidence>
<dbReference type="RefSeq" id="WP_394831728.1">
    <property type="nucleotide sequence ID" value="NZ_CP089929.1"/>
</dbReference>
<keyword evidence="3" id="KW-1185">Reference proteome</keyword>
<dbReference type="EMBL" id="CP089983">
    <property type="protein sequence ID" value="WXB02103.1"/>
    <property type="molecule type" value="Genomic_DNA"/>
</dbReference>
<proteinExistence type="predicted"/>
<evidence type="ECO:0000256" key="1">
    <source>
        <dbReference type="SAM" id="MobiDB-lite"/>
    </source>
</evidence>